<dbReference type="SUPFAM" id="SSF51726">
    <property type="entry name" value="UROD/MetE-like"/>
    <property type="match status" value="1"/>
</dbReference>
<dbReference type="InterPro" id="IPR038071">
    <property type="entry name" value="UROD/MetE-like_sf"/>
</dbReference>
<evidence type="ECO:0000313" key="3">
    <source>
        <dbReference type="Proteomes" id="UP000178606"/>
    </source>
</evidence>
<proteinExistence type="predicted"/>
<evidence type="ECO:0000313" key="2">
    <source>
        <dbReference type="EMBL" id="OGG44005.1"/>
    </source>
</evidence>
<accession>A0A1F6C4A1</accession>
<comment type="caution">
    <text evidence="2">The sequence shown here is derived from an EMBL/GenBank/DDBJ whole genome shotgun (WGS) entry which is preliminary data.</text>
</comment>
<evidence type="ECO:0000259" key="1">
    <source>
        <dbReference type="Pfam" id="PF01208"/>
    </source>
</evidence>
<dbReference type="PANTHER" id="PTHR47099">
    <property type="entry name" value="METHYLCOBAMIDE:COM METHYLTRANSFERASE MTBA"/>
    <property type="match status" value="1"/>
</dbReference>
<dbReference type="AlphaFoldDB" id="A0A1F6C4A1"/>
<protein>
    <recommendedName>
        <fullName evidence="1">Uroporphyrinogen decarboxylase (URO-D) domain-containing protein</fullName>
    </recommendedName>
</protein>
<dbReference type="GO" id="GO:0006779">
    <property type="term" value="P:porphyrin-containing compound biosynthetic process"/>
    <property type="evidence" value="ECO:0007669"/>
    <property type="project" value="InterPro"/>
</dbReference>
<dbReference type="Gene3D" id="3.20.20.210">
    <property type="match status" value="1"/>
</dbReference>
<dbReference type="Proteomes" id="UP000178606">
    <property type="component" value="Unassembled WGS sequence"/>
</dbReference>
<name>A0A1F6C4A1_HANXR</name>
<sequence length="384" mass="43860">MTSKERVLAAFRKQETDKVPVCHVSFSSKVASALLGREAYVGFGIQQWREATALWNGADAHREFIERTFQDTLEINRLCGNDIYRMAYPRYGVKPTKRIDACTFLYEYGPEEDWKVLRYDPQQEHISVLFDYRPRPERTFEDLERGLEARERALQRPSKAPTFSDDDLSVRAQRLLGDQCVIRMGGGSVSVPRDEVWLEAVALRPDLVARRLDLQVESARRTVGPLIEFGFRYLFGGGDFAGYKGPFYSPRAFHELVLPRLQQITGTIHSHGGYSLFASDGDLWPVAEDLFGQSGVEGFYEIDRRAGMDLKRLRERFPDLTLIGNIHSYTLHRGSREEVIEETLSCLEAARQHRGILVGISNMPMPGTPTENVTAMLETIERYR</sequence>
<gene>
    <name evidence="2" type="ORF">A3F84_08160</name>
</gene>
<reference evidence="2 3" key="1">
    <citation type="journal article" date="2016" name="Nat. Commun.">
        <title>Thousands of microbial genomes shed light on interconnected biogeochemical processes in an aquifer system.</title>
        <authorList>
            <person name="Anantharaman K."/>
            <person name="Brown C.T."/>
            <person name="Hug L.A."/>
            <person name="Sharon I."/>
            <person name="Castelle C.J."/>
            <person name="Probst A.J."/>
            <person name="Thomas B.C."/>
            <person name="Singh A."/>
            <person name="Wilkins M.J."/>
            <person name="Karaoz U."/>
            <person name="Brodie E.L."/>
            <person name="Williams K.H."/>
            <person name="Hubbard S.S."/>
            <person name="Banfield J.F."/>
        </authorList>
    </citation>
    <scope>NUCLEOTIDE SEQUENCE [LARGE SCALE GENOMIC DNA]</scope>
    <source>
        <strain evidence="3">RIFCSPLOWO2_12_FULL_64_10</strain>
    </source>
</reference>
<dbReference type="InterPro" id="IPR000257">
    <property type="entry name" value="Uroporphyrinogen_deCOase"/>
</dbReference>
<dbReference type="EMBL" id="MFKF01000419">
    <property type="protein sequence ID" value="OGG44005.1"/>
    <property type="molecule type" value="Genomic_DNA"/>
</dbReference>
<feature type="domain" description="Uroporphyrinogen decarboxylase (URO-D)" evidence="1">
    <location>
        <begin position="248"/>
        <end position="383"/>
    </location>
</feature>
<dbReference type="PANTHER" id="PTHR47099:SF1">
    <property type="entry name" value="METHYLCOBAMIDE:COM METHYLTRANSFERASE MTBA"/>
    <property type="match status" value="1"/>
</dbReference>
<dbReference type="Pfam" id="PF01208">
    <property type="entry name" value="URO-D"/>
    <property type="match status" value="1"/>
</dbReference>
<dbReference type="InterPro" id="IPR052024">
    <property type="entry name" value="Methanogen_methyltrans"/>
</dbReference>
<dbReference type="GO" id="GO:0004853">
    <property type="term" value="F:uroporphyrinogen decarboxylase activity"/>
    <property type="evidence" value="ECO:0007669"/>
    <property type="project" value="InterPro"/>
</dbReference>
<organism evidence="2 3">
    <name type="scientific">Handelsmanbacteria sp. (strain RIFCSPLOWO2_12_FULL_64_10)</name>
    <dbReference type="NCBI Taxonomy" id="1817868"/>
    <lineage>
        <taxon>Bacteria</taxon>
        <taxon>Candidatus Handelsmaniibacteriota</taxon>
    </lineage>
</organism>